<dbReference type="Gene3D" id="2.60.40.740">
    <property type="match status" value="1"/>
</dbReference>
<gene>
    <name evidence="2" type="ORF">BCR25_14880</name>
</gene>
<evidence type="ECO:0000313" key="3">
    <source>
        <dbReference type="Proteomes" id="UP000095094"/>
    </source>
</evidence>
<dbReference type="Pfam" id="PF20585">
    <property type="entry name" value="Pectate_lyase_5"/>
    <property type="match status" value="1"/>
</dbReference>
<comment type="caution">
    <text evidence="2">The sequence shown here is derived from an EMBL/GenBank/DDBJ whole genome shotgun (WGS) entry which is preliminary data.</text>
</comment>
<dbReference type="InterPro" id="IPR026466">
    <property type="entry name" value="Fim_isopep_form_D2_dom"/>
</dbReference>
<reference evidence="3" key="1">
    <citation type="submission" date="2016-09" db="EMBL/GenBank/DDBJ databases">
        <authorList>
            <person name="Gulvik C.A."/>
        </authorList>
    </citation>
    <scope>NUCLEOTIDE SEQUENCE [LARGE SCALE GENOMIC DNA]</scope>
    <source>
        <strain evidence="3">LMG 8895</strain>
    </source>
</reference>
<sequence length="1435" mass="153345">MKIKRKGFYFGLLVLFVSVVGYISLKGVSPLLAASENYSLKVGTISSDNEKAIPVKLTIDNPKDEELTFKSTGLDGISAEDFFEGETKNDLSVIKLIDFTEESFTIKTKASKDPLVVQFFVRTFEGNKAKTGRVSLSNETGELAKVTLDLPKVSEEQVLEQELKPTSRIAAMNVSTYAEPVNPKVVSIWSDFAAALADPTVDKITLTANLSAATNPSLAARPSLEIDGQGYEIDFTATTGRSITMAQGLASGSMLNVKNLKYTGNNGTAVFNASAANSSNWTVNFENITTLSGSSRALITAANSVVTLSGTNVLNIVRSANMITAKDVYVQGTDTQRTSITINEGANFVNATVANGVFLIENADITVEKVTSLYNVTGATTQFDIRNSTITAAAITNFIYGTSINATISNSKVDIPTNISGNFYRNNAANSSLIIKEKSDINLSSTTTNDIIDASGMMSFIVDDSLFNATSVGQVFSNSAAGTDMIVQNKAEFTAYSRSNNVLKATAQVDITVKDEGTKLDVSGNSTQTAESGGIISIDAANSTLNVENKAYFKIHSLEPGSATPAVMIQSDGGSFNASGQSILDMVSEGQSNAYAATVRFRLRGNMAFNVSGESQINIKKNAGGAPGIRMFGANNRILVSENSDFTVHNKGTGTPQAPGADNRGQGIIFYESSASGPHSFTLTDPGSRVKILAESGAGIDTWRPNTVSATEGTYFEVIGNTSSGAIFNTYGSRDLTFILDKPMYYDFKNNGRGTQLMSPGSSSTFQSIHSDVSLWIPKSGETNNGNDGNPFRAWTLVDYSLKGSTMLFDTSSDPTFNTGTDSFGNSGINRFSRMSGNNANPIVDELRVPTNADKYVYGHVSIPEGKDGFRDAWTDEVHVELEVQLPNEATKHKIYGTTVQDGDTGKYSIYGEEARAGIFKADMSSLIPAGETFIPTGTKVNVVRAWRGASDVPAEDDTSVHIGTPADPVHGELWFTDIVTALDVTPPTQAVVSTDVTNAAKQIKGTSDENGAKVFVKVNGEWLKDSANNVVSTTVAGGSWTIDLPKYIDKTSQVEVYLKDTTEITPLPSISLPRTYTQEPDGISGNLNEVATTYDSYTGYHDAVQGTKDERFDPATLDTVADVIPDAPKLVKGVASSGGSTTSVGDTLTYTLLVSNTKADSYDWTDVYISDVLAEGLTFDPVKHKVTIDNSEVGTDKYNYNEATRTLTVNVGDLSKPEPKSETDPTLVPKEVRVTFQVTVEQSAVDKDLKNTAKALGDSPQEDPFVIGPVNPDATHKVIETTSNEVGLPGGPAFGILSFVSAPTALDFGIKTESLSGKTIAVDPDIIGEPLVVSDNRGNLQSWTMTATLIQPLANGEAIFPDAIHYVNGESDEVITGLAKTIFVHTNEAVGEYNISEEEWVKKENGFKIELAPGAVNKLGKYQATIQFSLEDTP</sequence>
<organism evidence="2 3">
    <name type="scientific">Enterococcus termitis</name>
    <dbReference type="NCBI Taxonomy" id="332950"/>
    <lineage>
        <taxon>Bacteria</taxon>
        <taxon>Bacillati</taxon>
        <taxon>Bacillota</taxon>
        <taxon>Bacilli</taxon>
        <taxon>Lactobacillales</taxon>
        <taxon>Enterococcaceae</taxon>
        <taxon>Enterococcus</taxon>
    </lineage>
</organism>
<dbReference type="InterPro" id="IPR046776">
    <property type="entry name" value="Pectate_lyase_5"/>
</dbReference>
<feature type="transmembrane region" description="Helical" evidence="1">
    <location>
        <begin position="7"/>
        <end position="25"/>
    </location>
</feature>
<evidence type="ECO:0000256" key="1">
    <source>
        <dbReference type="SAM" id="Phobius"/>
    </source>
</evidence>
<keyword evidence="3" id="KW-1185">Reference proteome</keyword>
<dbReference type="Proteomes" id="UP000095094">
    <property type="component" value="Unassembled WGS sequence"/>
</dbReference>
<protein>
    <recommendedName>
        <fullName evidence="4">DUF11 domain-containing protein</fullName>
    </recommendedName>
</protein>
<evidence type="ECO:0000313" key="2">
    <source>
        <dbReference type="EMBL" id="OEG19729.1"/>
    </source>
</evidence>
<name>A0A1E5H439_9ENTE</name>
<keyword evidence="1" id="KW-0812">Transmembrane</keyword>
<dbReference type="EMBL" id="MIJY01000003">
    <property type="protein sequence ID" value="OEG19729.1"/>
    <property type="molecule type" value="Genomic_DNA"/>
</dbReference>
<dbReference type="RefSeq" id="WP_069662343.1">
    <property type="nucleotide sequence ID" value="NZ_JBHUJJ010000001.1"/>
</dbReference>
<dbReference type="NCBIfam" id="TIGR04226">
    <property type="entry name" value="RrgB_K2N_iso_D2"/>
    <property type="match status" value="1"/>
</dbReference>
<proteinExistence type="predicted"/>
<evidence type="ECO:0008006" key="4">
    <source>
        <dbReference type="Google" id="ProtNLM"/>
    </source>
</evidence>
<keyword evidence="1" id="KW-0472">Membrane</keyword>
<keyword evidence="1" id="KW-1133">Transmembrane helix</keyword>
<accession>A0A1E5H439</accession>